<name>A0ABV5NNR7_9ACTN</name>
<evidence type="ECO:0000313" key="1">
    <source>
        <dbReference type="EMBL" id="MFB9471846.1"/>
    </source>
</evidence>
<dbReference type="Proteomes" id="UP001589568">
    <property type="component" value="Unassembled WGS sequence"/>
</dbReference>
<dbReference type="EMBL" id="JBHMCF010000019">
    <property type="protein sequence ID" value="MFB9471846.1"/>
    <property type="molecule type" value="Genomic_DNA"/>
</dbReference>
<comment type="caution">
    <text evidence="1">The sequence shown here is derived from an EMBL/GenBank/DDBJ whole genome shotgun (WGS) entry which is preliminary data.</text>
</comment>
<sequence length="170" mass="17994">MSGEGGACVPPIAKLGAIVTVERVLARTPALAVLLPMIQVYDVGCLLNLDVVARDAASPPGLALQLDTAFSGEESTSLHLVLRYPGGAEVHSDHDGDCAPPNLSWFPGGVRGDASHTLYHMPLWLFPLPPPDELLLTLEWPWARIEPTAVTLDGAAIARAAKRSSSCWPA</sequence>
<evidence type="ECO:0000313" key="2">
    <source>
        <dbReference type="Proteomes" id="UP001589568"/>
    </source>
</evidence>
<accession>A0ABV5NNR7</accession>
<dbReference type="RefSeq" id="WP_379483625.1">
    <property type="nucleotide sequence ID" value="NZ_JBHMCF010000019.1"/>
</dbReference>
<proteinExistence type="predicted"/>
<keyword evidence="2" id="KW-1185">Reference proteome</keyword>
<protein>
    <submittedName>
        <fullName evidence="1">Uncharacterized protein</fullName>
    </submittedName>
</protein>
<gene>
    <name evidence="1" type="ORF">ACFFR3_20190</name>
</gene>
<organism evidence="1 2">
    <name type="scientific">Nonomuraea salmonea</name>
    <dbReference type="NCBI Taxonomy" id="46181"/>
    <lineage>
        <taxon>Bacteria</taxon>
        <taxon>Bacillati</taxon>
        <taxon>Actinomycetota</taxon>
        <taxon>Actinomycetes</taxon>
        <taxon>Streptosporangiales</taxon>
        <taxon>Streptosporangiaceae</taxon>
        <taxon>Nonomuraea</taxon>
    </lineage>
</organism>
<reference evidence="1 2" key="1">
    <citation type="submission" date="2024-09" db="EMBL/GenBank/DDBJ databases">
        <authorList>
            <person name="Sun Q."/>
            <person name="Mori K."/>
        </authorList>
    </citation>
    <scope>NUCLEOTIDE SEQUENCE [LARGE SCALE GENOMIC DNA]</scope>
    <source>
        <strain evidence="1 2">JCM 3324</strain>
    </source>
</reference>